<evidence type="ECO:0000256" key="1">
    <source>
        <dbReference type="SAM" id="MobiDB-lite"/>
    </source>
</evidence>
<reference evidence="3" key="1">
    <citation type="submission" date="2021-01" db="EMBL/GenBank/DDBJ databases">
        <authorList>
            <person name="Corre E."/>
            <person name="Pelletier E."/>
            <person name="Niang G."/>
            <person name="Scheremetjew M."/>
            <person name="Finn R."/>
            <person name="Kale V."/>
            <person name="Holt S."/>
            <person name="Cochrane G."/>
            <person name="Meng A."/>
            <person name="Brown T."/>
            <person name="Cohen L."/>
        </authorList>
    </citation>
    <scope>NUCLEOTIDE SEQUENCE</scope>
    <source>
        <strain evidence="3">CCMP3278</strain>
    </source>
</reference>
<evidence type="ECO:0000313" key="3">
    <source>
        <dbReference type="EMBL" id="CAD8822455.1"/>
    </source>
</evidence>
<sequence>MESVSRKCGMIGFVGVHVISDGGRVLGLNGSVCGVQSSRTLDVVSRSKRVGSVLRCEKSKGTSEESSEEEVSVPLGKMDAEEMGVREQVLSALEEERAKVAKIKEVRSRINLGVTRDEDGKSNMWAVEPPLSMDDENAPNYIAIALGVFILAILAAAVAPNLAFFNNPDQF</sequence>
<dbReference type="AlphaFoldDB" id="A0A7S0ZHZ6"/>
<protein>
    <submittedName>
        <fullName evidence="3">Uncharacterized protein</fullName>
    </submittedName>
</protein>
<feature type="region of interest" description="Disordered" evidence="1">
    <location>
        <begin position="58"/>
        <end position="77"/>
    </location>
</feature>
<organism evidence="3">
    <name type="scientific">Timspurckia oligopyrenoides</name>
    <dbReference type="NCBI Taxonomy" id="708627"/>
    <lineage>
        <taxon>Eukaryota</taxon>
        <taxon>Rhodophyta</taxon>
        <taxon>Bangiophyceae</taxon>
        <taxon>Porphyridiales</taxon>
        <taxon>Porphyridiaceae</taxon>
        <taxon>Timspurckia</taxon>
    </lineage>
</organism>
<accession>A0A7S0ZHZ6</accession>
<keyword evidence="2" id="KW-0812">Transmembrane</keyword>
<name>A0A7S0ZHZ6_9RHOD</name>
<evidence type="ECO:0000256" key="2">
    <source>
        <dbReference type="SAM" id="Phobius"/>
    </source>
</evidence>
<keyword evidence="2" id="KW-0472">Membrane</keyword>
<feature type="transmembrane region" description="Helical" evidence="2">
    <location>
        <begin position="141"/>
        <end position="165"/>
    </location>
</feature>
<dbReference type="EMBL" id="HBFP01009555">
    <property type="protein sequence ID" value="CAD8822455.1"/>
    <property type="molecule type" value="Transcribed_RNA"/>
</dbReference>
<keyword evidence="2" id="KW-1133">Transmembrane helix</keyword>
<gene>
    <name evidence="3" type="ORF">TOLI1172_LOCUS6851</name>
</gene>
<proteinExistence type="predicted"/>